<dbReference type="SUPFAM" id="SSF56935">
    <property type="entry name" value="Porins"/>
    <property type="match status" value="1"/>
</dbReference>
<comment type="subcellular location">
    <subcellularLocation>
        <location evidence="1 14">Cell outer membrane</location>
        <topology evidence="1 14">Multi-pass membrane protein</topology>
    </subcellularLocation>
</comment>
<keyword evidence="4 14" id="KW-1134">Transmembrane beta strand</keyword>
<evidence type="ECO:0000259" key="19">
    <source>
        <dbReference type="Pfam" id="PF07715"/>
    </source>
</evidence>
<dbReference type="InterPro" id="IPR012910">
    <property type="entry name" value="Plug_dom"/>
</dbReference>
<feature type="chain" id="PRO_5021963122" evidence="17">
    <location>
        <begin position="33"/>
        <end position="724"/>
    </location>
</feature>
<dbReference type="GeneID" id="51111509"/>
<evidence type="ECO:0000256" key="8">
    <source>
        <dbReference type="ARBA" id="ARBA00023004"/>
    </source>
</evidence>
<comment type="caution">
    <text evidence="20">The sequence shown here is derived from an EMBL/GenBank/DDBJ whole genome shotgun (WGS) entry which is preliminary data.</text>
</comment>
<keyword evidence="10 15" id="KW-0798">TonB box</keyword>
<dbReference type="NCBIfam" id="TIGR01783">
    <property type="entry name" value="TonB-siderophor"/>
    <property type="match status" value="1"/>
</dbReference>
<evidence type="ECO:0000256" key="15">
    <source>
        <dbReference type="RuleBase" id="RU003357"/>
    </source>
</evidence>
<keyword evidence="7 17" id="KW-0732">Signal</keyword>
<dbReference type="InterPro" id="IPR010105">
    <property type="entry name" value="TonB_sidphr_rcpt"/>
</dbReference>
<evidence type="ECO:0000256" key="9">
    <source>
        <dbReference type="ARBA" id="ARBA00023065"/>
    </source>
</evidence>
<evidence type="ECO:0000256" key="17">
    <source>
        <dbReference type="SAM" id="SignalP"/>
    </source>
</evidence>
<dbReference type="InterPro" id="IPR036942">
    <property type="entry name" value="Beta-barrel_TonB_sf"/>
</dbReference>
<dbReference type="GO" id="GO:0009279">
    <property type="term" value="C:cell outer membrane"/>
    <property type="evidence" value="ECO:0007669"/>
    <property type="project" value="UniProtKB-SubCell"/>
</dbReference>
<dbReference type="Pfam" id="PF07715">
    <property type="entry name" value="Plug"/>
    <property type="match status" value="1"/>
</dbReference>
<evidence type="ECO:0000256" key="11">
    <source>
        <dbReference type="ARBA" id="ARBA00023136"/>
    </source>
</evidence>
<dbReference type="FunFam" id="2.170.130.10:FF:000001">
    <property type="entry name" value="Catecholate siderophore TonB-dependent receptor"/>
    <property type="match status" value="1"/>
</dbReference>
<reference evidence="20 21" key="1">
    <citation type="journal article" date="2015" name="Stand. Genomic Sci.">
        <title>Genomic Encyclopedia of Bacterial and Archaeal Type Strains, Phase III: the genomes of soil and plant-associated and newly described type strains.</title>
        <authorList>
            <person name="Whitman W.B."/>
            <person name="Woyke T."/>
            <person name="Klenk H.P."/>
            <person name="Zhou Y."/>
            <person name="Lilburn T.G."/>
            <person name="Beck B.J."/>
            <person name="De Vos P."/>
            <person name="Vandamme P."/>
            <person name="Eisen J.A."/>
            <person name="Garrity G."/>
            <person name="Hugenholtz P."/>
            <person name="Kyrpides N.C."/>
        </authorList>
    </citation>
    <scope>NUCLEOTIDE SEQUENCE [LARGE SCALE GENOMIC DNA]</scope>
    <source>
        <strain evidence="20 21">DSM 64</strain>
    </source>
</reference>
<dbReference type="PANTHER" id="PTHR32552">
    <property type="entry name" value="FERRICHROME IRON RECEPTOR-RELATED"/>
    <property type="match status" value="1"/>
</dbReference>
<keyword evidence="13 14" id="KW-0998">Cell outer membrane</keyword>
<sequence>MHAPFSRPFRHPQALHPLAAAVLAAFCGTALAQATPPSAPTQTLGEVTVQSTSGDDGYSPAVSSSATKGSAPLRDVPQAVNVVPEQLMRDQGARSMEDVLRNVPGVAMSHGDGQRDQVVIRGFTAIADQFVDGVRDDALYFRDLADIERVEVLKGPAAVLYGRGSSGGLINRVTKKPKFGETSGEASLGLGSYAFRRATADVNVGISDTAAFRINAAVEDSGSYRDQQFVKRHNFAPSLALKLAAQTDLLLQYTNARDKRLTDFGIPALNGRPVNVPASTYYGSSNAAQDDTTTSTMQSLAATLNHRFNDDWSVRNVTRAYDYTLDRYNTLPGGTTNPVNLTVGRTRSFILRDESGLFNQTDVTWRNQLGGLKQEWLIGMELGRQKKRAESVSGGADRVSIFNPAGVAAPVIPVASYTADSAIPSHTTQDTAALYWQNQITLAPQWKAMVGERYDVFKQQTEFDRKLSALSRTDKKFSPRAGLVWQPSDAVSYYVSYSKSFQPSAETFALASNNTANEPEITQNKEIGVKLDLLDGRMNVTGALFNLERTNIKNTDPTNPSRQINVGTQRTNGLELTANGRLPGRWDVSAGYAWLDGRMTKSLATTTSTQLPTAAIAAQGKVPALTPRNSAFLWAMKDLGHGLRVGGGVNYVGARFTSLTNLVTLPGYTTLDAALQYTLGQWDVDVNIKNLANRKYYVSAHGSNDNLILPGSPRAVQVTLRSHF</sequence>
<dbReference type="GO" id="GO:0015891">
    <property type="term" value="P:siderophore transport"/>
    <property type="evidence" value="ECO:0007669"/>
    <property type="project" value="InterPro"/>
</dbReference>
<evidence type="ECO:0000256" key="5">
    <source>
        <dbReference type="ARBA" id="ARBA00022496"/>
    </source>
</evidence>
<name>A0A561XMR7_ACIDE</name>
<dbReference type="PROSITE" id="PS52016">
    <property type="entry name" value="TONB_DEPENDENT_REC_3"/>
    <property type="match status" value="1"/>
</dbReference>
<evidence type="ECO:0000256" key="1">
    <source>
        <dbReference type="ARBA" id="ARBA00004571"/>
    </source>
</evidence>
<dbReference type="Proteomes" id="UP000321485">
    <property type="component" value="Unassembled WGS sequence"/>
</dbReference>
<dbReference type="Gene3D" id="2.40.170.20">
    <property type="entry name" value="TonB-dependent receptor, beta-barrel domain"/>
    <property type="match status" value="1"/>
</dbReference>
<keyword evidence="12 20" id="KW-0675">Receptor</keyword>
<feature type="domain" description="TonB-dependent receptor plug" evidence="19">
    <location>
        <begin position="73"/>
        <end position="168"/>
    </location>
</feature>
<feature type="signal peptide" evidence="17">
    <location>
        <begin position="1"/>
        <end position="32"/>
    </location>
</feature>
<evidence type="ECO:0000313" key="21">
    <source>
        <dbReference type="Proteomes" id="UP000321485"/>
    </source>
</evidence>
<dbReference type="InterPro" id="IPR000531">
    <property type="entry name" value="Beta-barrel_TonB"/>
</dbReference>
<dbReference type="GO" id="GO:0015344">
    <property type="term" value="F:siderophore uptake transmembrane transporter activity"/>
    <property type="evidence" value="ECO:0007669"/>
    <property type="project" value="TreeGrafter"/>
</dbReference>
<proteinExistence type="inferred from homology"/>
<evidence type="ECO:0000259" key="18">
    <source>
        <dbReference type="Pfam" id="PF00593"/>
    </source>
</evidence>
<evidence type="ECO:0000256" key="14">
    <source>
        <dbReference type="PROSITE-ProRule" id="PRU01360"/>
    </source>
</evidence>
<evidence type="ECO:0000256" key="13">
    <source>
        <dbReference type="ARBA" id="ARBA00023237"/>
    </source>
</evidence>
<evidence type="ECO:0000313" key="20">
    <source>
        <dbReference type="EMBL" id="TWG37401.1"/>
    </source>
</evidence>
<evidence type="ECO:0000256" key="6">
    <source>
        <dbReference type="ARBA" id="ARBA00022692"/>
    </source>
</evidence>
<evidence type="ECO:0000256" key="2">
    <source>
        <dbReference type="ARBA" id="ARBA00009810"/>
    </source>
</evidence>
<feature type="compositionally biased region" description="Polar residues" evidence="16">
    <location>
        <begin position="40"/>
        <end position="54"/>
    </location>
</feature>
<evidence type="ECO:0000256" key="7">
    <source>
        <dbReference type="ARBA" id="ARBA00022729"/>
    </source>
</evidence>
<evidence type="ECO:0000256" key="3">
    <source>
        <dbReference type="ARBA" id="ARBA00022448"/>
    </source>
</evidence>
<dbReference type="AlphaFoldDB" id="A0A561XMR7"/>
<comment type="similarity">
    <text evidence="2 14 15">Belongs to the TonB-dependent receptor family.</text>
</comment>
<keyword evidence="5" id="KW-0410">Iron transport</keyword>
<evidence type="ECO:0000256" key="16">
    <source>
        <dbReference type="SAM" id="MobiDB-lite"/>
    </source>
</evidence>
<dbReference type="CDD" id="cd01347">
    <property type="entry name" value="ligand_gated_channel"/>
    <property type="match status" value="1"/>
</dbReference>
<evidence type="ECO:0000256" key="4">
    <source>
        <dbReference type="ARBA" id="ARBA00022452"/>
    </source>
</evidence>
<evidence type="ECO:0000256" key="12">
    <source>
        <dbReference type="ARBA" id="ARBA00023170"/>
    </source>
</evidence>
<accession>A0A561XMR7</accession>
<dbReference type="Pfam" id="PF00593">
    <property type="entry name" value="TonB_dep_Rec_b-barrel"/>
    <property type="match status" value="1"/>
</dbReference>
<dbReference type="InterPro" id="IPR039426">
    <property type="entry name" value="TonB-dep_rcpt-like"/>
</dbReference>
<evidence type="ECO:0000256" key="10">
    <source>
        <dbReference type="ARBA" id="ARBA00023077"/>
    </source>
</evidence>
<keyword evidence="6 14" id="KW-0812">Transmembrane</keyword>
<dbReference type="GO" id="GO:0038023">
    <property type="term" value="F:signaling receptor activity"/>
    <property type="evidence" value="ECO:0007669"/>
    <property type="project" value="InterPro"/>
</dbReference>
<keyword evidence="9" id="KW-0406">Ion transport</keyword>
<dbReference type="EMBL" id="VJWE01000013">
    <property type="protein sequence ID" value="TWG37401.1"/>
    <property type="molecule type" value="Genomic_DNA"/>
</dbReference>
<feature type="region of interest" description="Disordered" evidence="16">
    <location>
        <begin position="35"/>
        <end position="72"/>
    </location>
</feature>
<feature type="domain" description="TonB-dependent receptor-like beta-barrel" evidence="18">
    <location>
        <begin position="244"/>
        <end position="691"/>
    </location>
</feature>
<organism evidence="20 21">
    <name type="scientific">Acidovorax delafieldii</name>
    <name type="common">Pseudomonas delafieldii</name>
    <dbReference type="NCBI Taxonomy" id="47920"/>
    <lineage>
        <taxon>Bacteria</taxon>
        <taxon>Pseudomonadati</taxon>
        <taxon>Pseudomonadota</taxon>
        <taxon>Betaproteobacteria</taxon>
        <taxon>Burkholderiales</taxon>
        <taxon>Comamonadaceae</taxon>
        <taxon>Acidovorax</taxon>
    </lineage>
</organism>
<protein>
    <submittedName>
        <fullName evidence="20">Catecholate siderophore receptor</fullName>
    </submittedName>
</protein>
<dbReference type="RefSeq" id="WP_146871132.1">
    <property type="nucleotide sequence ID" value="NZ_VJWE01000013.1"/>
</dbReference>
<keyword evidence="11 14" id="KW-0472">Membrane</keyword>
<dbReference type="InterPro" id="IPR037066">
    <property type="entry name" value="Plug_dom_sf"/>
</dbReference>
<gene>
    <name evidence="20" type="ORF">ATF69_2448</name>
</gene>
<dbReference type="Gene3D" id="2.170.130.10">
    <property type="entry name" value="TonB-dependent receptor, plug domain"/>
    <property type="match status" value="1"/>
</dbReference>
<keyword evidence="3 14" id="KW-0813">Transport</keyword>
<dbReference type="PANTHER" id="PTHR32552:SF68">
    <property type="entry name" value="FERRICHROME OUTER MEMBRANE TRANSPORTER_PHAGE RECEPTOR"/>
    <property type="match status" value="1"/>
</dbReference>
<keyword evidence="8" id="KW-0408">Iron</keyword>